<evidence type="ECO:0000313" key="1">
    <source>
        <dbReference type="EMBL" id="KAI0488388.1"/>
    </source>
</evidence>
<proteinExistence type="predicted"/>
<evidence type="ECO:0000313" key="2">
    <source>
        <dbReference type="Proteomes" id="UP000829196"/>
    </source>
</evidence>
<dbReference type="AlphaFoldDB" id="A0A8T3A1X6"/>
<comment type="caution">
    <text evidence="1">The sequence shown here is derived from an EMBL/GenBank/DDBJ whole genome shotgun (WGS) entry which is preliminary data.</text>
</comment>
<keyword evidence="2" id="KW-1185">Reference proteome</keyword>
<dbReference type="OrthoDB" id="678303at2759"/>
<protein>
    <submittedName>
        <fullName evidence="1">Uncharacterized protein</fullName>
    </submittedName>
</protein>
<reference evidence="1" key="1">
    <citation type="journal article" date="2022" name="Front. Genet.">
        <title>Chromosome-Scale Assembly of the Dendrobium nobile Genome Provides Insights Into the Molecular Mechanism of the Biosynthesis of the Medicinal Active Ingredient of Dendrobium.</title>
        <authorList>
            <person name="Xu Q."/>
            <person name="Niu S.-C."/>
            <person name="Li K.-L."/>
            <person name="Zheng P.-J."/>
            <person name="Zhang X.-J."/>
            <person name="Jia Y."/>
            <person name="Liu Y."/>
            <person name="Niu Y.-X."/>
            <person name="Yu L.-H."/>
            <person name="Chen D.-F."/>
            <person name="Zhang G.-Q."/>
        </authorList>
    </citation>
    <scope>NUCLEOTIDE SEQUENCE</scope>
    <source>
        <tissue evidence="1">Leaf</tissue>
    </source>
</reference>
<accession>A0A8T3A1X6</accession>
<sequence>MQYIKYTISNTVAHWVRAIFIPKTVIKTINKLCAKFLFFGDTNDKHLHLISWDNTCKPRCFGGLGIQSIMAMQFAFNCCIIERFYNTRSPLIDFLLSRYYSPWKDKGSQYSKFWKNICKTAIIVRNKFKFNPKSKSKASIIWDHWCLGDSILNKFPDFQLINYCKDNDKLEDWIQNDYWCIPEYINGDIREHISSIPLDNIQNNFVVWDGKKMAYFREDYLEFFSNLEEVDWHCLIWHKNHSPRYSIYT</sequence>
<dbReference type="EMBL" id="JAGYWB010000019">
    <property type="protein sequence ID" value="KAI0488388.1"/>
    <property type="molecule type" value="Genomic_DNA"/>
</dbReference>
<organism evidence="1 2">
    <name type="scientific">Dendrobium nobile</name>
    <name type="common">Orchid</name>
    <dbReference type="NCBI Taxonomy" id="94219"/>
    <lineage>
        <taxon>Eukaryota</taxon>
        <taxon>Viridiplantae</taxon>
        <taxon>Streptophyta</taxon>
        <taxon>Embryophyta</taxon>
        <taxon>Tracheophyta</taxon>
        <taxon>Spermatophyta</taxon>
        <taxon>Magnoliopsida</taxon>
        <taxon>Liliopsida</taxon>
        <taxon>Asparagales</taxon>
        <taxon>Orchidaceae</taxon>
        <taxon>Epidendroideae</taxon>
        <taxon>Malaxideae</taxon>
        <taxon>Dendrobiinae</taxon>
        <taxon>Dendrobium</taxon>
    </lineage>
</organism>
<name>A0A8T3A1X6_DENNO</name>
<dbReference type="Proteomes" id="UP000829196">
    <property type="component" value="Unassembled WGS sequence"/>
</dbReference>
<gene>
    <name evidence="1" type="ORF">KFK09_028219</name>
</gene>